<dbReference type="AlphaFoldDB" id="A0A9N8L3X5"/>
<proteinExistence type="predicted"/>
<reference evidence="1" key="1">
    <citation type="submission" date="2021-12" db="EMBL/GenBank/DDBJ databases">
        <authorList>
            <person name="King R."/>
        </authorList>
    </citation>
    <scope>NUCLEOTIDE SEQUENCE</scope>
</reference>
<dbReference type="EMBL" id="LR824025">
    <property type="protein sequence ID" value="CAD0204637.1"/>
    <property type="molecule type" value="Genomic_DNA"/>
</dbReference>
<dbReference type="Proteomes" id="UP001154114">
    <property type="component" value="Chromosome 22"/>
</dbReference>
<evidence type="ECO:0000313" key="2">
    <source>
        <dbReference type="Proteomes" id="UP001154114"/>
    </source>
</evidence>
<name>A0A9N8L3X5_CHRIL</name>
<organism evidence="1 2">
    <name type="scientific">Chrysodeixis includens</name>
    <name type="common">Soybean looper</name>
    <name type="synonym">Pseudoplusia includens</name>
    <dbReference type="NCBI Taxonomy" id="689277"/>
    <lineage>
        <taxon>Eukaryota</taxon>
        <taxon>Metazoa</taxon>
        <taxon>Ecdysozoa</taxon>
        <taxon>Arthropoda</taxon>
        <taxon>Hexapoda</taxon>
        <taxon>Insecta</taxon>
        <taxon>Pterygota</taxon>
        <taxon>Neoptera</taxon>
        <taxon>Endopterygota</taxon>
        <taxon>Lepidoptera</taxon>
        <taxon>Glossata</taxon>
        <taxon>Ditrysia</taxon>
        <taxon>Noctuoidea</taxon>
        <taxon>Noctuidae</taxon>
        <taxon>Plusiinae</taxon>
        <taxon>Chrysodeixis</taxon>
    </lineage>
</organism>
<gene>
    <name evidence="1" type="ORF">CINC_LOCUS6943</name>
</gene>
<protein>
    <submittedName>
        <fullName evidence="1">Uncharacterized protein</fullName>
    </submittedName>
</protein>
<evidence type="ECO:0000313" key="1">
    <source>
        <dbReference type="EMBL" id="CAD0204637.1"/>
    </source>
</evidence>
<keyword evidence="2" id="KW-1185">Reference proteome</keyword>
<sequence>MTLKASARPLVSQALVIDFVNMCELSGACVGSADGCTSSLPRGYRYPALDATFTLRDHLPNYFKMIVLHPHLPPLHRTRACRLTTWKTYQPTSTTLDKVAIFGCETIQCKVLQSVHIHDVTLGLISNANIDCLSTGPGTAVTMQGWTQPVCAARRWRRYVAIAIDLSGVISARRVPHSHFLHFHSAHETRSRLLCYYMISCTPHSSPFSHQHNMFLVSPSGKSRRCGNLPLLPVLHYDAHI</sequence>
<dbReference type="OrthoDB" id="10641412at2759"/>
<accession>A0A9N8L3X5</accession>